<organism evidence="1">
    <name type="scientific">Tanacetum cinerariifolium</name>
    <name type="common">Dalmatian daisy</name>
    <name type="synonym">Chrysanthemum cinerariifolium</name>
    <dbReference type="NCBI Taxonomy" id="118510"/>
    <lineage>
        <taxon>Eukaryota</taxon>
        <taxon>Viridiplantae</taxon>
        <taxon>Streptophyta</taxon>
        <taxon>Embryophyta</taxon>
        <taxon>Tracheophyta</taxon>
        <taxon>Spermatophyta</taxon>
        <taxon>Magnoliopsida</taxon>
        <taxon>eudicotyledons</taxon>
        <taxon>Gunneridae</taxon>
        <taxon>Pentapetalae</taxon>
        <taxon>asterids</taxon>
        <taxon>campanulids</taxon>
        <taxon>Asterales</taxon>
        <taxon>Asteraceae</taxon>
        <taxon>Asteroideae</taxon>
        <taxon>Anthemideae</taxon>
        <taxon>Anthemidinae</taxon>
        <taxon>Tanacetum</taxon>
    </lineage>
</organism>
<protein>
    <submittedName>
        <fullName evidence="1">Uncharacterized protein</fullName>
    </submittedName>
</protein>
<comment type="caution">
    <text evidence="1">The sequence shown here is derived from an EMBL/GenBank/DDBJ whole genome shotgun (WGS) entry which is preliminary data.</text>
</comment>
<evidence type="ECO:0000313" key="1">
    <source>
        <dbReference type="EMBL" id="GEU61565.1"/>
    </source>
</evidence>
<name>A0A6L2LN37_TANCI</name>
<sequence>MDRRLLITKLRYKVDSSDWTDVLSYFCREAADDDRRIAMKLNRLCEKMLIVCEKRRNLADELTSIRGIVVVGKATEFVTCTLRKDNAQVAQLCKVESQMEFRALKKELFIQKLVGNGVFHAPVGPIRVSVVELAHAADSNDIRDQLSVLFRRQVNEDSERMNEYRRLSYGLREGLRVRAAYIEELQMFQVFHSSDEVVESLEIMKGMQLDDVEKASRLLLMAREVQNKVYEKNKFVIKLRG</sequence>
<dbReference type="AlphaFoldDB" id="A0A6L2LN37"/>
<proteinExistence type="predicted"/>
<gene>
    <name evidence="1" type="ORF">Tci_033543</name>
</gene>
<reference evidence="1" key="1">
    <citation type="journal article" date="2019" name="Sci. Rep.">
        <title>Draft genome of Tanacetum cinerariifolium, the natural source of mosquito coil.</title>
        <authorList>
            <person name="Yamashiro T."/>
            <person name="Shiraishi A."/>
            <person name="Satake H."/>
            <person name="Nakayama K."/>
        </authorList>
    </citation>
    <scope>NUCLEOTIDE SEQUENCE</scope>
</reference>
<accession>A0A6L2LN37</accession>
<dbReference type="EMBL" id="BKCJ010004527">
    <property type="protein sequence ID" value="GEU61565.1"/>
    <property type="molecule type" value="Genomic_DNA"/>
</dbReference>